<evidence type="ECO:0000256" key="7">
    <source>
        <dbReference type="ARBA" id="ARBA00022676"/>
    </source>
</evidence>
<dbReference type="InterPro" id="IPR003835">
    <property type="entry name" value="Glyco_trans_19"/>
</dbReference>
<accession>A0A6S6XTI1</accession>
<dbReference type="EC" id="2.4.1.182" evidence="3 11"/>
<evidence type="ECO:0000313" key="12">
    <source>
        <dbReference type="EMBL" id="CAB1368070.1"/>
    </source>
</evidence>
<comment type="pathway">
    <text evidence="11">Bacterial outer membrane biogenesis; LPS lipid A biosynthesis.</text>
</comment>
<dbReference type="PANTHER" id="PTHR30372">
    <property type="entry name" value="LIPID-A-DISACCHARIDE SYNTHASE"/>
    <property type="match status" value="1"/>
</dbReference>
<keyword evidence="6 11" id="KW-0441">Lipid A biosynthesis</keyword>
<dbReference type="GO" id="GO:0016020">
    <property type="term" value="C:membrane"/>
    <property type="evidence" value="ECO:0007669"/>
    <property type="project" value="GOC"/>
</dbReference>
<evidence type="ECO:0000256" key="8">
    <source>
        <dbReference type="ARBA" id="ARBA00022679"/>
    </source>
</evidence>
<evidence type="ECO:0000256" key="4">
    <source>
        <dbReference type="ARBA" id="ARBA00020902"/>
    </source>
</evidence>
<dbReference type="SUPFAM" id="SSF53756">
    <property type="entry name" value="UDP-Glycosyltransferase/glycogen phosphorylase"/>
    <property type="match status" value="1"/>
</dbReference>
<dbReference type="UniPathway" id="UPA00973"/>
<keyword evidence="8 11" id="KW-0808">Transferase</keyword>
<dbReference type="EMBL" id="LR778301">
    <property type="protein sequence ID" value="CAB1368070.1"/>
    <property type="molecule type" value="Genomic_DNA"/>
</dbReference>
<dbReference type="RefSeq" id="WP_197970518.1">
    <property type="nucleotide sequence ID" value="NZ_LR778301.1"/>
</dbReference>
<evidence type="ECO:0000256" key="2">
    <source>
        <dbReference type="ARBA" id="ARBA00007868"/>
    </source>
</evidence>
<dbReference type="KEGG" id="doe:DENOEST_0905"/>
<comment type="function">
    <text evidence="1 11">Condensation of UDP-2,3-diacylglucosamine and 2,3-diacylglucosamine-1-phosphate to form lipid A disaccharide, a precursor of lipid A, a phosphorylated glycolipid that anchors the lipopolysaccharide to the outer membrane of the cell.</text>
</comment>
<keyword evidence="5 11" id="KW-0444">Lipid biosynthesis</keyword>
<dbReference type="Proteomes" id="UP000515733">
    <property type="component" value="Chromosome"/>
</dbReference>
<keyword evidence="7 11" id="KW-0328">Glycosyltransferase</keyword>
<dbReference type="Pfam" id="PF02684">
    <property type="entry name" value="LpxB"/>
    <property type="match status" value="1"/>
</dbReference>
<comment type="similarity">
    <text evidence="2 11">Belongs to the LpxB family.</text>
</comment>
<dbReference type="AlphaFoldDB" id="A0A6S6XTI1"/>
<organism evidence="12 13">
    <name type="scientific">Denitratisoma oestradiolicum</name>
    <dbReference type="NCBI Taxonomy" id="311182"/>
    <lineage>
        <taxon>Bacteria</taxon>
        <taxon>Pseudomonadati</taxon>
        <taxon>Pseudomonadota</taxon>
        <taxon>Betaproteobacteria</taxon>
        <taxon>Nitrosomonadales</taxon>
        <taxon>Sterolibacteriaceae</taxon>
        <taxon>Denitratisoma</taxon>
    </lineage>
</organism>
<gene>
    <name evidence="11 12" type="primary">lpxB</name>
    <name evidence="12" type="ORF">DENOEST_0905</name>
</gene>
<dbReference type="GO" id="GO:0008915">
    <property type="term" value="F:lipid-A-disaccharide synthase activity"/>
    <property type="evidence" value="ECO:0007669"/>
    <property type="project" value="UniProtKB-UniRule"/>
</dbReference>
<dbReference type="GO" id="GO:0009245">
    <property type="term" value="P:lipid A biosynthetic process"/>
    <property type="evidence" value="ECO:0007669"/>
    <property type="project" value="UniProtKB-UniRule"/>
</dbReference>
<dbReference type="HAMAP" id="MF_00392">
    <property type="entry name" value="LpxB"/>
    <property type="match status" value="1"/>
</dbReference>
<reference evidence="12 13" key="1">
    <citation type="submission" date="2020-03" db="EMBL/GenBank/DDBJ databases">
        <authorList>
            <consortium name="Genoscope - CEA"/>
            <person name="William W."/>
        </authorList>
    </citation>
    <scope>NUCLEOTIDE SEQUENCE [LARGE SCALE GENOMIC DNA]</scope>
    <source>
        <strain evidence="13">DSM 16959</strain>
    </source>
</reference>
<name>A0A6S6XTI1_9PROT</name>
<evidence type="ECO:0000256" key="9">
    <source>
        <dbReference type="ARBA" id="ARBA00023098"/>
    </source>
</evidence>
<proteinExistence type="inferred from homology"/>
<dbReference type="PANTHER" id="PTHR30372:SF4">
    <property type="entry name" value="LIPID-A-DISACCHARIDE SYNTHASE, MITOCHONDRIAL-RELATED"/>
    <property type="match status" value="1"/>
</dbReference>
<keyword evidence="13" id="KW-1185">Reference proteome</keyword>
<evidence type="ECO:0000256" key="6">
    <source>
        <dbReference type="ARBA" id="ARBA00022556"/>
    </source>
</evidence>
<evidence type="ECO:0000256" key="3">
    <source>
        <dbReference type="ARBA" id="ARBA00012687"/>
    </source>
</evidence>
<comment type="catalytic activity">
    <reaction evidence="10 11">
        <text>a lipid X + a UDP-2-N,3-O-bis[(3R)-3-hydroxyacyl]-alpha-D-glucosamine = a lipid A disaccharide + UDP + H(+)</text>
        <dbReference type="Rhea" id="RHEA:67828"/>
        <dbReference type="ChEBI" id="CHEBI:15378"/>
        <dbReference type="ChEBI" id="CHEBI:58223"/>
        <dbReference type="ChEBI" id="CHEBI:137748"/>
        <dbReference type="ChEBI" id="CHEBI:176338"/>
        <dbReference type="ChEBI" id="CHEBI:176343"/>
        <dbReference type="EC" id="2.4.1.182"/>
    </reaction>
</comment>
<dbReference type="GO" id="GO:0005543">
    <property type="term" value="F:phospholipid binding"/>
    <property type="evidence" value="ECO:0007669"/>
    <property type="project" value="TreeGrafter"/>
</dbReference>
<evidence type="ECO:0000256" key="1">
    <source>
        <dbReference type="ARBA" id="ARBA00002056"/>
    </source>
</evidence>
<evidence type="ECO:0000313" key="13">
    <source>
        <dbReference type="Proteomes" id="UP000515733"/>
    </source>
</evidence>
<evidence type="ECO:0000256" key="11">
    <source>
        <dbReference type="HAMAP-Rule" id="MF_00392"/>
    </source>
</evidence>
<sequence>MNPSRIAPRIALVAGEASGDLLAAHLIKALQVHLPDARFYGIGGPKMQAACFESLWPAEKLAVRGYAEVLRHYREITGIRRQLLKQLKRDKPDVFIGVDAPDFNLWLERRLKSAGIPAIHFVSPSVWAWRGGRIRHIARSVTRMLALFPFEPELYERHRVPVSYVGHPLADVYPIQVDRRLARERLGLEEGGGPLFALLPGSRQSELQYMAETFIETGKRLLERFPQARFLVPLATRETRNLFEAALWRLGAQDLPFKLLFGHAPDALAACDGALVASGTATLEAALMKRPLVIAYKMSPWSWRLMRRMRYQPWVGLPNILAGRFVVPEFLQDEATPENLAQALGNQVSDPVVATRIEAVFTVIHRTLRQNTVEKAAAAILPYLGQGASG</sequence>
<evidence type="ECO:0000256" key="10">
    <source>
        <dbReference type="ARBA" id="ARBA00048975"/>
    </source>
</evidence>
<keyword evidence="9 11" id="KW-0443">Lipid metabolism</keyword>
<evidence type="ECO:0000256" key="5">
    <source>
        <dbReference type="ARBA" id="ARBA00022516"/>
    </source>
</evidence>
<dbReference type="NCBIfam" id="TIGR00215">
    <property type="entry name" value="lpxB"/>
    <property type="match status" value="1"/>
</dbReference>
<protein>
    <recommendedName>
        <fullName evidence="4 11">Lipid-A-disaccharide synthase</fullName>
        <ecNumber evidence="3 11">2.4.1.182</ecNumber>
    </recommendedName>
</protein>